<keyword evidence="7" id="KW-0255">Endonuclease</keyword>
<gene>
    <name evidence="12" type="ORF">PoB_001378300</name>
</gene>
<evidence type="ECO:0000256" key="10">
    <source>
        <dbReference type="ARBA" id="ARBA00023125"/>
    </source>
</evidence>
<keyword evidence="8" id="KW-0378">Hydrolase</keyword>
<evidence type="ECO:0000256" key="4">
    <source>
        <dbReference type="ARBA" id="ARBA00022722"/>
    </source>
</evidence>
<evidence type="ECO:0000256" key="8">
    <source>
        <dbReference type="ARBA" id="ARBA00022801"/>
    </source>
</evidence>
<keyword evidence="6" id="KW-0547">Nucleotide-binding</keyword>
<evidence type="ECO:0000256" key="3">
    <source>
        <dbReference type="ARBA" id="ARBA00022705"/>
    </source>
</evidence>
<evidence type="ECO:0000256" key="2">
    <source>
        <dbReference type="ARBA" id="ARBA00022695"/>
    </source>
</evidence>
<keyword evidence="2" id="KW-0548">Nucleotidyltransferase</keyword>
<comment type="caution">
    <text evidence="12">The sequence shown here is derived from an EMBL/GenBank/DDBJ whole genome shotgun (WGS) entry which is preliminary data.</text>
</comment>
<dbReference type="GO" id="GO:0006260">
    <property type="term" value="P:DNA replication"/>
    <property type="evidence" value="ECO:0007669"/>
    <property type="project" value="UniProtKB-KW"/>
</dbReference>
<feature type="domain" description="CRESS-DNA virus Rep endonuclease" evidence="11">
    <location>
        <begin position="9"/>
        <end position="108"/>
    </location>
</feature>
<dbReference type="Proteomes" id="UP000735302">
    <property type="component" value="Unassembled WGS sequence"/>
</dbReference>
<name>A0AAV3YYF1_9GAST</name>
<evidence type="ECO:0000313" key="12">
    <source>
        <dbReference type="EMBL" id="GFN87277.1"/>
    </source>
</evidence>
<dbReference type="GO" id="GO:0046872">
    <property type="term" value="F:metal ion binding"/>
    <property type="evidence" value="ECO:0007669"/>
    <property type="project" value="UniProtKB-KW"/>
</dbReference>
<dbReference type="PROSITE" id="PS52020">
    <property type="entry name" value="CRESS_DNA_REP"/>
    <property type="match status" value="1"/>
</dbReference>
<evidence type="ECO:0000259" key="11">
    <source>
        <dbReference type="PROSITE" id="PS52020"/>
    </source>
</evidence>
<accession>A0AAV3YYF1</accession>
<evidence type="ECO:0000256" key="7">
    <source>
        <dbReference type="ARBA" id="ARBA00022759"/>
    </source>
</evidence>
<protein>
    <submittedName>
        <fullName evidence="12">Replication associated protein</fullName>
    </submittedName>
</protein>
<keyword evidence="4" id="KW-0540">Nuclease</keyword>
<dbReference type="Gene3D" id="3.40.1310.20">
    <property type="match status" value="1"/>
</dbReference>
<evidence type="ECO:0000256" key="6">
    <source>
        <dbReference type="ARBA" id="ARBA00022741"/>
    </source>
</evidence>
<keyword evidence="10" id="KW-0238">DNA-binding</keyword>
<evidence type="ECO:0000256" key="5">
    <source>
        <dbReference type="ARBA" id="ARBA00022723"/>
    </source>
</evidence>
<organism evidence="12 13">
    <name type="scientific">Plakobranchus ocellatus</name>
    <dbReference type="NCBI Taxonomy" id="259542"/>
    <lineage>
        <taxon>Eukaryota</taxon>
        <taxon>Metazoa</taxon>
        <taxon>Spiralia</taxon>
        <taxon>Lophotrochozoa</taxon>
        <taxon>Mollusca</taxon>
        <taxon>Gastropoda</taxon>
        <taxon>Heterobranchia</taxon>
        <taxon>Euthyneura</taxon>
        <taxon>Panpulmonata</taxon>
        <taxon>Sacoglossa</taxon>
        <taxon>Placobranchoidea</taxon>
        <taxon>Plakobranchidae</taxon>
        <taxon>Plakobranchus</taxon>
    </lineage>
</organism>
<dbReference type="InterPro" id="IPR049912">
    <property type="entry name" value="CRESS_DNA_REP"/>
</dbReference>
<keyword evidence="5" id="KW-0479">Metal-binding</keyword>
<keyword evidence="1" id="KW-0808">Transferase</keyword>
<dbReference type="GO" id="GO:0004519">
    <property type="term" value="F:endonuclease activity"/>
    <property type="evidence" value="ECO:0007669"/>
    <property type="project" value="UniProtKB-KW"/>
</dbReference>
<dbReference type="GO" id="GO:0000166">
    <property type="term" value="F:nucleotide binding"/>
    <property type="evidence" value="ECO:0007669"/>
    <property type="project" value="UniProtKB-KW"/>
</dbReference>
<dbReference type="Pfam" id="PF02407">
    <property type="entry name" value="Viral_Rep"/>
    <property type="match status" value="1"/>
</dbReference>
<keyword evidence="9" id="KW-0190">Covalent protein-DNA linkage</keyword>
<dbReference type="AlphaFoldDB" id="A0AAV3YYF1"/>
<dbReference type="EMBL" id="BLXT01001699">
    <property type="protein sequence ID" value="GFN87277.1"/>
    <property type="molecule type" value="Genomic_DNA"/>
</dbReference>
<dbReference type="GO" id="GO:0003677">
    <property type="term" value="F:DNA binding"/>
    <property type="evidence" value="ECO:0007669"/>
    <property type="project" value="UniProtKB-KW"/>
</dbReference>
<dbReference type="GO" id="GO:0016779">
    <property type="term" value="F:nucleotidyltransferase activity"/>
    <property type="evidence" value="ECO:0007669"/>
    <property type="project" value="UniProtKB-KW"/>
</dbReference>
<sequence length="209" mass="23959">MPKIPTTRDSGAKRWCFTLLNYTATDETKIQNLGRPSICSYLVYGRENTKTNTPHLQGFISLTTKQRFTALKKLLGDTAHIEKARGTDQQNLTYCSKEDPSPFVYGKPKTGTIERRGGHRGEVAYELACIIGRTEKNDPPTEKELEITKEKGIALIFHGKRIDTLADKLRFEQLKKECLEEYTKVNWKPFQTRNHSHMPNKTRQTNNSI</sequence>
<evidence type="ECO:0000313" key="13">
    <source>
        <dbReference type="Proteomes" id="UP000735302"/>
    </source>
</evidence>
<evidence type="ECO:0000256" key="9">
    <source>
        <dbReference type="ARBA" id="ARBA00023124"/>
    </source>
</evidence>
<dbReference type="GO" id="GO:0016787">
    <property type="term" value="F:hydrolase activity"/>
    <property type="evidence" value="ECO:0007669"/>
    <property type="project" value="UniProtKB-KW"/>
</dbReference>
<reference evidence="12 13" key="1">
    <citation type="journal article" date="2021" name="Elife">
        <title>Chloroplast acquisition without the gene transfer in kleptoplastic sea slugs, Plakobranchus ocellatus.</title>
        <authorList>
            <person name="Maeda T."/>
            <person name="Takahashi S."/>
            <person name="Yoshida T."/>
            <person name="Shimamura S."/>
            <person name="Takaki Y."/>
            <person name="Nagai Y."/>
            <person name="Toyoda A."/>
            <person name="Suzuki Y."/>
            <person name="Arimoto A."/>
            <person name="Ishii H."/>
            <person name="Satoh N."/>
            <person name="Nishiyama T."/>
            <person name="Hasebe M."/>
            <person name="Maruyama T."/>
            <person name="Minagawa J."/>
            <person name="Obokata J."/>
            <person name="Shigenobu S."/>
        </authorList>
    </citation>
    <scope>NUCLEOTIDE SEQUENCE [LARGE SCALE GENOMIC DNA]</scope>
</reference>
<proteinExistence type="predicted"/>
<keyword evidence="13" id="KW-1185">Reference proteome</keyword>
<keyword evidence="3" id="KW-0235">DNA replication</keyword>
<evidence type="ECO:0000256" key="1">
    <source>
        <dbReference type="ARBA" id="ARBA00022679"/>
    </source>
</evidence>